<dbReference type="Pfam" id="PF00116">
    <property type="entry name" value="COX2"/>
    <property type="match status" value="1"/>
</dbReference>
<comment type="caution">
    <text evidence="18">The sequence shown here is derived from an EMBL/GenBank/DDBJ whole genome shotgun (WGS) entry which is preliminary data.</text>
</comment>
<dbReference type="InterPro" id="IPR036257">
    <property type="entry name" value="Cyt_c_oxidase_su2_TM_sf"/>
</dbReference>
<evidence type="ECO:0000256" key="3">
    <source>
        <dbReference type="ARBA" id="ARBA00012949"/>
    </source>
</evidence>
<keyword evidence="8" id="KW-0249">Electron transport</keyword>
<dbReference type="GO" id="GO:0005507">
    <property type="term" value="F:copper ion binding"/>
    <property type="evidence" value="ECO:0007669"/>
    <property type="project" value="InterPro"/>
</dbReference>
<dbReference type="Gene3D" id="2.60.40.420">
    <property type="entry name" value="Cupredoxins - blue copper proteins"/>
    <property type="match status" value="1"/>
</dbReference>
<feature type="transmembrane region" description="Helical" evidence="16">
    <location>
        <begin position="137"/>
        <end position="157"/>
    </location>
</feature>
<evidence type="ECO:0000256" key="14">
    <source>
        <dbReference type="ARBA" id="ARBA00047816"/>
    </source>
</evidence>
<dbReference type="InterPro" id="IPR002429">
    <property type="entry name" value="CcO_II-like_C"/>
</dbReference>
<evidence type="ECO:0000256" key="12">
    <source>
        <dbReference type="ARBA" id="ARBA00024688"/>
    </source>
</evidence>
<dbReference type="AlphaFoldDB" id="A0A7K3LNP1"/>
<comment type="catalytic activity">
    <reaction evidence="14">
        <text>4 Fe(II)-[cytochrome c] + O2 + 8 H(+)(in) = 4 Fe(III)-[cytochrome c] + 2 H2O + 4 H(+)(out)</text>
        <dbReference type="Rhea" id="RHEA:11436"/>
        <dbReference type="Rhea" id="RHEA-COMP:10350"/>
        <dbReference type="Rhea" id="RHEA-COMP:14399"/>
        <dbReference type="ChEBI" id="CHEBI:15377"/>
        <dbReference type="ChEBI" id="CHEBI:15378"/>
        <dbReference type="ChEBI" id="CHEBI:15379"/>
        <dbReference type="ChEBI" id="CHEBI:29033"/>
        <dbReference type="ChEBI" id="CHEBI:29034"/>
        <dbReference type="EC" id="7.1.1.9"/>
    </reaction>
</comment>
<keyword evidence="11 16" id="KW-0472">Membrane</keyword>
<evidence type="ECO:0000256" key="11">
    <source>
        <dbReference type="ARBA" id="ARBA00023136"/>
    </source>
</evidence>
<keyword evidence="4" id="KW-0813">Transport</keyword>
<dbReference type="GO" id="GO:0016020">
    <property type="term" value="C:membrane"/>
    <property type="evidence" value="ECO:0007669"/>
    <property type="project" value="UniProtKB-SubCell"/>
</dbReference>
<evidence type="ECO:0000313" key="19">
    <source>
        <dbReference type="Proteomes" id="UP000466307"/>
    </source>
</evidence>
<gene>
    <name evidence="18" type="ORF">GYA93_08680</name>
</gene>
<evidence type="ECO:0000256" key="1">
    <source>
        <dbReference type="ARBA" id="ARBA00004141"/>
    </source>
</evidence>
<keyword evidence="7" id="KW-1278">Translocase</keyword>
<evidence type="ECO:0000259" key="17">
    <source>
        <dbReference type="PROSITE" id="PS50857"/>
    </source>
</evidence>
<dbReference type="Proteomes" id="UP000466307">
    <property type="component" value="Unassembled WGS sequence"/>
</dbReference>
<dbReference type="PROSITE" id="PS50857">
    <property type="entry name" value="COX2_CUA"/>
    <property type="match status" value="1"/>
</dbReference>
<dbReference type="InterPro" id="IPR045187">
    <property type="entry name" value="CcO_II"/>
</dbReference>
<dbReference type="PANTHER" id="PTHR22888">
    <property type="entry name" value="CYTOCHROME C OXIDASE, SUBUNIT II"/>
    <property type="match status" value="1"/>
</dbReference>
<evidence type="ECO:0000256" key="4">
    <source>
        <dbReference type="ARBA" id="ARBA00022448"/>
    </source>
</evidence>
<keyword evidence="19" id="KW-1185">Reference proteome</keyword>
<evidence type="ECO:0000256" key="13">
    <source>
        <dbReference type="ARBA" id="ARBA00031399"/>
    </source>
</evidence>
<keyword evidence="5 16" id="KW-0812">Transmembrane</keyword>
<dbReference type="Gene3D" id="1.10.287.90">
    <property type="match status" value="1"/>
</dbReference>
<proteinExistence type="inferred from homology"/>
<keyword evidence="10" id="KW-0186">Copper</keyword>
<evidence type="ECO:0000256" key="15">
    <source>
        <dbReference type="SAM" id="MobiDB-lite"/>
    </source>
</evidence>
<comment type="function">
    <text evidence="12">Subunits I and II form the functional core of the enzyme complex. Electrons originating in cytochrome c are transferred via heme a and Cu(A) to the binuclear center formed by heme a3 and Cu(B).</text>
</comment>
<dbReference type="InterPro" id="IPR008972">
    <property type="entry name" value="Cupredoxin"/>
</dbReference>
<evidence type="ECO:0000256" key="7">
    <source>
        <dbReference type="ARBA" id="ARBA00022967"/>
    </source>
</evidence>
<feature type="region of interest" description="Disordered" evidence="15">
    <location>
        <begin position="1"/>
        <end position="43"/>
    </location>
</feature>
<evidence type="ECO:0000256" key="9">
    <source>
        <dbReference type="ARBA" id="ARBA00022989"/>
    </source>
</evidence>
<evidence type="ECO:0000256" key="8">
    <source>
        <dbReference type="ARBA" id="ARBA00022982"/>
    </source>
</evidence>
<dbReference type="EMBL" id="JAADZU010000021">
    <property type="protein sequence ID" value="NDK89651.1"/>
    <property type="molecule type" value="Genomic_DNA"/>
</dbReference>
<sequence length="401" mass="44305">MGDRAGAGHVACDSADGDVAPSEQEGVKLAHGGRPPARRASSASRTAKRIGIAGILAVGALLMTGCSGDEIVRFGWPVGITPEAEVMRKLWTWSVIAALIMGILVWALIFWTITFHRHKEGKDEFPRQTAYNVPLELTYTAIPFVIIAVLFYFTVIVQNQVEKKTDDPKVVVDVTAFQWNWKFGYRDVTFADGSEKSFFQHDGSPFDLQLQETNDHGEELPGPANGRDDDIRNYLKFNSIETLGTSTEIPILVLPTERRIQFDLAAADVVHSFWVPEFLFKRDVLPFPEQNHTDNVFQVEKIDTEGAFVGRCAEMCGTYHSMMNFEVRAVSGDDFDAYIKYREANPTATNAEALQAICQEPESVVTVPFDTRRKSDGSATATGDPNNTRIANCTIKSGAAS</sequence>
<feature type="transmembrane region" description="Helical" evidence="16">
    <location>
        <begin position="91"/>
        <end position="116"/>
    </location>
</feature>
<accession>A0A7K3LNP1</accession>
<reference evidence="18 19" key="1">
    <citation type="submission" date="2020-01" db="EMBL/GenBank/DDBJ databases">
        <title>Investigation of new actinobacteria for the biodesulphurisation of diesel fuel.</title>
        <authorList>
            <person name="Athi Narayanan S.M."/>
        </authorList>
    </citation>
    <scope>NUCLEOTIDE SEQUENCE [LARGE SCALE GENOMIC DNA]</scope>
    <source>
        <strain evidence="18 19">213E</strain>
    </source>
</reference>
<comment type="subcellular location">
    <subcellularLocation>
        <location evidence="1">Membrane</location>
        <topology evidence="1">Multi-pass membrane protein</topology>
    </subcellularLocation>
</comment>
<protein>
    <recommendedName>
        <fullName evidence="3">cytochrome-c oxidase</fullName>
        <ecNumber evidence="3">7.1.1.9</ecNumber>
    </recommendedName>
    <alternativeName>
        <fullName evidence="13">Cytochrome aa3 subunit 2</fullName>
    </alternativeName>
</protein>
<evidence type="ECO:0000256" key="5">
    <source>
        <dbReference type="ARBA" id="ARBA00022692"/>
    </source>
</evidence>
<comment type="similarity">
    <text evidence="2">Belongs to the cytochrome c oxidase subunit 2 family.</text>
</comment>
<feature type="transmembrane region" description="Helical" evidence="16">
    <location>
        <begin position="50"/>
        <end position="71"/>
    </location>
</feature>
<name>A0A7K3LNP1_9ACTN</name>
<dbReference type="GO" id="GO:0004129">
    <property type="term" value="F:cytochrome-c oxidase activity"/>
    <property type="evidence" value="ECO:0007669"/>
    <property type="project" value="UniProtKB-EC"/>
</dbReference>
<dbReference type="SUPFAM" id="SSF49503">
    <property type="entry name" value="Cupredoxins"/>
    <property type="match status" value="1"/>
</dbReference>
<dbReference type="SUPFAM" id="SSF81464">
    <property type="entry name" value="Cytochrome c oxidase subunit II-like, transmembrane region"/>
    <property type="match status" value="1"/>
</dbReference>
<dbReference type="GO" id="GO:0042773">
    <property type="term" value="P:ATP synthesis coupled electron transport"/>
    <property type="evidence" value="ECO:0007669"/>
    <property type="project" value="TreeGrafter"/>
</dbReference>
<evidence type="ECO:0000256" key="16">
    <source>
        <dbReference type="SAM" id="Phobius"/>
    </source>
</evidence>
<dbReference type="PROSITE" id="PS00078">
    <property type="entry name" value="COX2"/>
    <property type="match status" value="1"/>
</dbReference>
<keyword evidence="9 16" id="KW-1133">Transmembrane helix</keyword>
<evidence type="ECO:0000256" key="10">
    <source>
        <dbReference type="ARBA" id="ARBA00023008"/>
    </source>
</evidence>
<feature type="domain" description="Cytochrome oxidase subunit II copper A binding" evidence="17">
    <location>
        <begin position="167"/>
        <end position="341"/>
    </location>
</feature>
<keyword evidence="6" id="KW-0479">Metal-binding</keyword>
<dbReference type="PANTHER" id="PTHR22888:SF9">
    <property type="entry name" value="CYTOCHROME C OXIDASE SUBUNIT 2"/>
    <property type="match status" value="1"/>
</dbReference>
<evidence type="ECO:0000256" key="2">
    <source>
        <dbReference type="ARBA" id="ARBA00007866"/>
    </source>
</evidence>
<dbReference type="EC" id="7.1.1.9" evidence="3"/>
<dbReference type="InterPro" id="IPR001505">
    <property type="entry name" value="Copper_CuA"/>
</dbReference>
<evidence type="ECO:0000313" key="18">
    <source>
        <dbReference type="EMBL" id="NDK89651.1"/>
    </source>
</evidence>
<evidence type="ECO:0000256" key="6">
    <source>
        <dbReference type="ARBA" id="ARBA00022723"/>
    </source>
</evidence>
<organism evidence="18 19">
    <name type="scientific">Gordonia desulfuricans</name>
    <dbReference type="NCBI Taxonomy" id="89051"/>
    <lineage>
        <taxon>Bacteria</taxon>
        <taxon>Bacillati</taxon>
        <taxon>Actinomycetota</taxon>
        <taxon>Actinomycetes</taxon>
        <taxon>Mycobacteriales</taxon>
        <taxon>Gordoniaceae</taxon>
        <taxon>Gordonia</taxon>
    </lineage>
</organism>